<proteinExistence type="predicted"/>
<evidence type="ECO:0000313" key="1">
    <source>
        <dbReference type="EMBL" id="AHC33552.1"/>
    </source>
</evidence>
<gene>
    <name evidence="1" type="ORF">U771_05005</name>
</gene>
<dbReference type="Proteomes" id="UP000018725">
    <property type="component" value="Chromosome"/>
</dbReference>
<evidence type="ECO:0000313" key="2">
    <source>
        <dbReference type="Proteomes" id="UP000018725"/>
    </source>
</evidence>
<name>A0ACA7P131_9PSED</name>
<protein>
    <submittedName>
        <fullName evidence="1">DNA topoisomerase I</fullName>
    </submittedName>
</protein>
<reference evidence="1 2" key="1">
    <citation type="journal article" date="2014" name="Genome Announc.">
        <title>Complete Genome Sequence of Pseudomonas sp. Strain TKP, Isolated from a gamma-Hexachlorocyclohexane-Degrading Mixed Culture.</title>
        <authorList>
            <person name="Ohtsubo Y."/>
            <person name="Kishida K."/>
            <person name="Sato T."/>
            <person name="Tabata M."/>
            <person name="Kawasumi T."/>
            <person name="Ogura Y."/>
            <person name="Hayashi T."/>
            <person name="Tsuda M."/>
            <person name="Nagata Y."/>
        </authorList>
    </citation>
    <scope>NUCLEOTIDE SEQUENCE [LARGE SCALE GENOMIC DNA]</scope>
    <source>
        <strain evidence="1 2">TKP</strain>
    </source>
</reference>
<organism evidence="1 2">
    <name type="scientific">Pseudomonas gorinensis</name>
    <dbReference type="NCBI Taxonomy" id="3240790"/>
    <lineage>
        <taxon>Bacteria</taxon>
        <taxon>Pseudomonadati</taxon>
        <taxon>Pseudomonadota</taxon>
        <taxon>Gammaproteobacteria</taxon>
        <taxon>Pseudomonadales</taxon>
        <taxon>Pseudomonadaceae</taxon>
        <taxon>Pseudomonas</taxon>
    </lineage>
</organism>
<keyword evidence="2" id="KW-1185">Reference proteome</keyword>
<dbReference type="EMBL" id="CP006852">
    <property type="protein sequence ID" value="AHC33552.1"/>
    <property type="molecule type" value="Genomic_DNA"/>
</dbReference>
<accession>A0ACA7P131</accession>
<sequence>MTVPLCIIEKGHTVKLLIIEAPGKLKKLQPMMKKLRPGEHWLVVASGGHIRDLPARGQDDSMITTGVRKNYTPVYEILDKSAKAVRTIKAAAKQADEIYLATDPDREGESISWHIQQVLAVKSYKRITFNEITLKRVAEALANPRQIDLNRVASQECRRVLDRLVGYLVTQELRRLMGKPTSAGRVQSPAVYLVVLREREIRNFQVINHFGVRLNFVDMNQGTTWYADWQPVPDFASKDFPYVQDANLARLVAGTRNVVVESCEDRKAERHPPAPFISSTLQQAASNALKWDPDKTMQVAQRLYEQGVITYHRTDNPNVPDEAMEDIRTVARSIGLKTVDERRTFKAAEGAQEGHPAITPTHWADTKAGENDEELALYKLIWVRALASQIEAAVFDVRAVKLLAVGPNGKALRFNATGETLFHPGWRKLLKGDDTDDEEDGAASNPVPALTPKQIISVHNGELLKKKTQPPSRYTKASLIKEMERRGIGRPSTFASILKNITSKGMIEEKSRKLVPAPLGEETIAKLEGFYSFVELDFTRELERDLDKVAQGQDTYGAVVARLHRRLEEELSQQRGMPSVPMASAPRPATAGGAFNCPKCNQPLARRQKKGGGGYDFWGCTGFKSNGCKVSFPNLNGKPDLNKPRGV</sequence>